<feature type="transmembrane region" description="Helical" evidence="1">
    <location>
        <begin position="342"/>
        <end position="361"/>
    </location>
</feature>
<organism evidence="2 3">
    <name type="scientific">Agrocybe pediades</name>
    <dbReference type="NCBI Taxonomy" id="84607"/>
    <lineage>
        <taxon>Eukaryota</taxon>
        <taxon>Fungi</taxon>
        <taxon>Dikarya</taxon>
        <taxon>Basidiomycota</taxon>
        <taxon>Agaricomycotina</taxon>
        <taxon>Agaricomycetes</taxon>
        <taxon>Agaricomycetidae</taxon>
        <taxon>Agaricales</taxon>
        <taxon>Agaricineae</taxon>
        <taxon>Strophariaceae</taxon>
        <taxon>Agrocybe</taxon>
    </lineage>
</organism>
<keyword evidence="1" id="KW-0472">Membrane</keyword>
<dbReference type="AlphaFoldDB" id="A0A8H4QR18"/>
<feature type="transmembrane region" description="Helical" evidence="1">
    <location>
        <begin position="47"/>
        <end position="65"/>
    </location>
</feature>
<dbReference type="EMBL" id="JAACJL010000044">
    <property type="protein sequence ID" value="KAF4614827.1"/>
    <property type="molecule type" value="Genomic_DNA"/>
</dbReference>
<keyword evidence="1" id="KW-1133">Transmembrane helix</keyword>
<sequence>MSASLRISHHFTHPLLSQVNFSFDDFGGCAGTLFNQYSHLLPTSLPLSPWLLVSVILFLWLFLFLPTRRLFVRSGSVQTTNPNVHRALSSLFTPTSLAQPTSFRSLLDSSIRQSRTPECVEIDLIKIMDLVCRGAIELRDPANLARLLRGNLKAYNISFRVYISKTWYIKSIIWIGLQNLHFNNLYNPRTRPPLRPTTGLSDDRCFYFDLDNLQYNALDTELRRIQQQLQPGSSAIIEVSCLSPRVRFTSFEYLFCSILYTPYILDHKHGGQKARTAAPLSAKVQDIIAILSVGVSVENIANVSRKRAKDLCMKERDLVNDRGIRQDHINQFRQAGWREDRLLLLWEASLLLCGFLTRWSIELKGR</sequence>
<comment type="caution">
    <text evidence="2">The sequence shown here is derived from an EMBL/GenBank/DDBJ whole genome shotgun (WGS) entry which is preliminary data.</text>
</comment>
<evidence type="ECO:0000313" key="2">
    <source>
        <dbReference type="EMBL" id="KAF4614827.1"/>
    </source>
</evidence>
<accession>A0A8H4QR18</accession>
<gene>
    <name evidence="2" type="ORF">D9613_002723</name>
</gene>
<dbReference type="Proteomes" id="UP000521872">
    <property type="component" value="Unassembled WGS sequence"/>
</dbReference>
<reference evidence="2 3" key="1">
    <citation type="submission" date="2019-12" db="EMBL/GenBank/DDBJ databases">
        <authorList>
            <person name="Floudas D."/>
            <person name="Bentzer J."/>
            <person name="Ahren D."/>
            <person name="Johansson T."/>
            <person name="Persson P."/>
            <person name="Tunlid A."/>
        </authorList>
    </citation>
    <scope>NUCLEOTIDE SEQUENCE [LARGE SCALE GENOMIC DNA]</scope>
    <source>
        <strain evidence="2 3">CBS 102.39</strain>
    </source>
</reference>
<protein>
    <submittedName>
        <fullName evidence="2">Uncharacterized protein</fullName>
    </submittedName>
</protein>
<keyword evidence="1" id="KW-0812">Transmembrane</keyword>
<evidence type="ECO:0000313" key="3">
    <source>
        <dbReference type="Proteomes" id="UP000521872"/>
    </source>
</evidence>
<name>A0A8H4QR18_9AGAR</name>
<keyword evidence="3" id="KW-1185">Reference proteome</keyword>
<proteinExistence type="predicted"/>
<evidence type="ECO:0000256" key="1">
    <source>
        <dbReference type="SAM" id="Phobius"/>
    </source>
</evidence>